<dbReference type="STRING" id="405948.SACE_2825"/>
<dbReference type="InterPro" id="IPR014710">
    <property type="entry name" value="RmlC-like_jellyroll"/>
</dbReference>
<dbReference type="Pfam" id="PF07883">
    <property type="entry name" value="Cupin_2"/>
    <property type="match status" value="1"/>
</dbReference>
<dbReference type="RefSeq" id="WP_011873841.1">
    <property type="nucleotide sequence ID" value="NC_009142.1"/>
</dbReference>
<keyword evidence="3" id="KW-1185">Reference proteome</keyword>
<dbReference type="PANTHER" id="PTHR36440:SF1">
    <property type="entry name" value="PUTATIVE (AFU_ORTHOLOGUE AFUA_8G07350)-RELATED"/>
    <property type="match status" value="1"/>
</dbReference>
<dbReference type="PANTHER" id="PTHR36440">
    <property type="entry name" value="PUTATIVE (AFU_ORTHOLOGUE AFUA_8G07350)-RELATED"/>
    <property type="match status" value="1"/>
</dbReference>
<organism evidence="2 3">
    <name type="scientific">Saccharopolyspora erythraea (strain ATCC 11635 / DSM 40517 / JCM 4748 / NBRC 13426 / NCIMB 8594 / NRRL 2338)</name>
    <dbReference type="NCBI Taxonomy" id="405948"/>
    <lineage>
        <taxon>Bacteria</taxon>
        <taxon>Bacillati</taxon>
        <taxon>Actinomycetota</taxon>
        <taxon>Actinomycetes</taxon>
        <taxon>Pseudonocardiales</taxon>
        <taxon>Pseudonocardiaceae</taxon>
        <taxon>Saccharopolyspora</taxon>
    </lineage>
</organism>
<gene>
    <name evidence="2" type="ordered locus">SACE_2825</name>
</gene>
<evidence type="ECO:0000259" key="1">
    <source>
        <dbReference type="Pfam" id="PF07883"/>
    </source>
</evidence>
<dbReference type="InterPro" id="IPR013096">
    <property type="entry name" value="Cupin_2"/>
</dbReference>
<protein>
    <recommendedName>
        <fullName evidence="1">Cupin type-2 domain-containing protein</fullName>
    </recommendedName>
</protein>
<dbReference type="AlphaFoldDB" id="A4FDH9"/>
<dbReference type="Proteomes" id="UP000006728">
    <property type="component" value="Chromosome"/>
</dbReference>
<dbReference type="EMBL" id="AM420293">
    <property type="protein sequence ID" value="CAM02104.1"/>
    <property type="molecule type" value="Genomic_DNA"/>
</dbReference>
<evidence type="ECO:0000313" key="3">
    <source>
        <dbReference type="Proteomes" id="UP000006728"/>
    </source>
</evidence>
<dbReference type="HOGENOM" id="CLU_103066_3_2_11"/>
<dbReference type="InterPro" id="IPR011051">
    <property type="entry name" value="RmlC_Cupin_sf"/>
</dbReference>
<evidence type="ECO:0000313" key="2">
    <source>
        <dbReference type="EMBL" id="CAM02104.1"/>
    </source>
</evidence>
<dbReference type="SUPFAM" id="SSF51182">
    <property type="entry name" value="RmlC-like cupins"/>
    <property type="match status" value="1"/>
</dbReference>
<dbReference type="eggNOG" id="COG1917">
    <property type="taxonomic scope" value="Bacteria"/>
</dbReference>
<dbReference type="InterPro" id="IPR053146">
    <property type="entry name" value="QDO-like"/>
</dbReference>
<proteinExistence type="predicted"/>
<feature type="domain" description="Cupin type-2" evidence="1">
    <location>
        <begin position="53"/>
        <end position="110"/>
    </location>
</feature>
<dbReference type="Gene3D" id="2.60.120.10">
    <property type="entry name" value="Jelly Rolls"/>
    <property type="match status" value="1"/>
</dbReference>
<name>A4FDH9_SACEN</name>
<dbReference type="KEGG" id="sen:SACE_2825"/>
<sequence length="169" mass="18013">MTGQSSYTVPVEPAFLDTESQQAVWFLGALVRIRAGVERTAGNFALLEHQGAPRGYGSPLHRHHAEEETFFVLDGELRVVVDGVTRGAGPGAVALLPRGLPHAYVVTSPQARFLTMTTPGGFDRFVLEAGTPATSFEAPPADDVPPTLDELTRLANAYNIEILGPPPAP</sequence>
<reference evidence="2 3" key="1">
    <citation type="journal article" date="2007" name="Nat. Biotechnol.">
        <title>Complete genome sequence of the erythromycin-producing bacterium Saccharopolyspora erythraea NRRL23338.</title>
        <authorList>
            <person name="Oliynyk M."/>
            <person name="Samborskyy M."/>
            <person name="Lester J.B."/>
            <person name="Mironenko T."/>
            <person name="Scott N."/>
            <person name="Dickens S."/>
            <person name="Haydock S.F."/>
            <person name="Leadlay P.F."/>
        </authorList>
    </citation>
    <scope>NUCLEOTIDE SEQUENCE [LARGE SCALE GENOMIC DNA]</scope>
    <source>
        <strain evidence="3">ATCC 11635 / DSM 40517 / JCM 4748 / NBRC 13426 / NCIMB 8594 / NRRL 2338</strain>
    </source>
</reference>
<accession>A4FDH9</accession>